<accession>A0ABQ7K4G3</accession>
<gene>
    <name evidence="2" type="ORF">BGZ96_006015</name>
</gene>
<dbReference type="Proteomes" id="UP001194696">
    <property type="component" value="Unassembled WGS sequence"/>
</dbReference>
<feature type="region of interest" description="Disordered" evidence="1">
    <location>
        <begin position="68"/>
        <end position="122"/>
    </location>
</feature>
<reference evidence="2 3" key="1">
    <citation type="journal article" date="2020" name="Fungal Divers.">
        <title>Resolving the Mortierellaceae phylogeny through synthesis of multi-gene phylogenetics and phylogenomics.</title>
        <authorList>
            <person name="Vandepol N."/>
            <person name="Liber J."/>
            <person name="Desiro A."/>
            <person name="Na H."/>
            <person name="Kennedy M."/>
            <person name="Barry K."/>
            <person name="Grigoriev I.V."/>
            <person name="Miller A.N."/>
            <person name="O'Donnell K."/>
            <person name="Stajich J.E."/>
            <person name="Bonito G."/>
        </authorList>
    </citation>
    <scope>NUCLEOTIDE SEQUENCE [LARGE SCALE GENOMIC DNA]</scope>
    <source>
        <strain evidence="2 3">AD045</strain>
    </source>
</reference>
<keyword evidence="3" id="KW-1185">Reference proteome</keyword>
<evidence type="ECO:0000313" key="3">
    <source>
        <dbReference type="Proteomes" id="UP001194696"/>
    </source>
</evidence>
<proteinExistence type="predicted"/>
<protein>
    <submittedName>
        <fullName evidence="2">Uncharacterized protein</fullName>
    </submittedName>
</protein>
<feature type="non-terminal residue" evidence="2">
    <location>
        <position position="1"/>
    </location>
</feature>
<evidence type="ECO:0000313" key="2">
    <source>
        <dbReference type="EMBL" id="KAG0290514.1"/>
    </source>
</evidence>
<dbReference type="EMBL" id="JAAAIM010000289">
    <property type="protein sequence ID" value="KAG0290514.1"/>
    <property type="molecule type" value="Genomic_DNA"/>
</dbReference>
<feature type="compositionally biased region" description="Polar residues" evidence="1">
    <location>
        <begin position="71"/>
        <end position="111"/>
    </location>
</feature>
<organism evidence="2 3">
    <name type="scientific">Linnemannia gamsii</name>
    <dbReference type="NCBI Taxonomy" id="64522"/>
    <lineage>
        <taxon>Eukaryota</taxon>
        <taxon>Fungi</taxon>
        <taxon>Fungi incertae sedis</taxon>
        <taxon>Mucoromycota</taxon>
        <taxon>Mortierellomycotina</taxon>
        <taxon>Mortierellomycetes</taxon>
        <taxon>Mortierellales</taxon>
        <taxon>Mortierellaceae</taxon>
        <taxon>Linnemannia</taxon>
    </lineage>
</organism>
<evidence type="ECO:0000256" key="1">
    <source>
        <dbReference type="SAM" id="MobiDB-lite"/>
    </source>
</evidence>
<name>A0ABQ7K4G3_9FUNG</name>
<comment type="caution">
    <text evidence="2">The sequence shown here is derived from an EMBL/GenBank/DDBJ whole genome shotgun (WGS) entry which is preliminary data.</text>
</comment>
<sequence>IKNPQIISTFQNALRDVRLVKSSQTGGLGGPITLEHDLTQETVDLSKTLIEMGRKEGLRPMTLAQCLSDPNPYQVSGKNTNPLIKDGSATQTPKSGNNNDSKGSVGSNPNSAIGGGKEVTSPKSAATSLQSMGVVALAGITAIASYFLAL</sequence>